<organism evidence="3 4">
    <name type="scientific">Fusarium acutatum</name>
    <dbReference type="NCBI Taxonomy" id="78861"/>
    <lineage>
        <taxon>Eukaryota</taxon>
        <taxon>Fungi</taxon>
        <taxon>Dikarya</taxon>
        <taxon>Ascomycota</taxon>
        <taxon>Pezizomycotina</taxon>
        <taxon>Sordariomycetes</taxon>
        <taxon>Hypocreomycetidae</taxon>
        <taxon>Hypocreales</taxon>
        <taxon>Nectriaceae</taxon>
        <taxon>Fusarium</taxon>
        <taxon>Fusarium fujikuroi species complex</taxon>
    </lineage>
</organism>
<comment type="caution">
    <text evidence="3">The sequence shown here is derived from an EMBL/GenBank/DDBJ whole genome shotgun (WGS) entry which is preliminary data.</text>
</comment>
<protein>
    <submittedName>
        <fullName evidence="3">Uncharacterized protein</fullName>
    </submittedName>
</protein>
<feature type="region of interest" description="Disordered" evidence="2">
    <location>
        <begin position="1"/>
        <end position="48"/>
    </location>
</feature>
<dbReference type="AlphaFoldDB" id="A0A8H4JFL3"/>
<reference evidence="3 4" key="1">
    <citation type="submission" date="2020-01" db="EMBL/GenBank/DDBJ databases">
        <title>Identification and distribution of gene clusters putatively required for synthesis of sphingolipid metabolism inhibitors in phylogenetically diverse species of the filamentous fungus Fusarium.</title>
        <authorList>
            <person name="Kim H.-S."/>
            <person name="Busman M."/>
            <person name="Brown D.W."/>
            <person name="Divon H."/>
            <person name="Uhlig S."/>
            <person name="Proctor R.H."/>
        </authorList>
    </citation>
    <scope>NUCLEOTIDE SEQUENCE [LARGE SCALE GENOMIC DNA]</scope>
    <source>
        <strain evidence="3 4">NRRL 13308</strain>
    </source>
</reference>
<sequence length="328" mass="37792">MIKNKLAISHSQNYRRGPDYENNKQKHQAEPSTYPPPLMTDPHSQSPGWDYKQIAQQEINNNNILKTQMANLEERCRQQQLRINAMQAARDAQEDILGNQEPDINIKQRFNVVFSSIKTWCNKFPQDASRPLDGRSSVTEIWIPKELRGSVATLEGSFYGAGEVSPVAFQEWRALTLSLLCKAFPSYEWTKDAYHDLKQILEVVFMVLRPLASPTANQEELASLLLEGVFIEAIKLSQMMRRQRAYWYLSFPETEQRSDSQLVFRGEEMAEDGHDDGEDDEGQREDYERDIDMVILPGLHKKGNHDGLHYDVEHVAIKAEVLCKPRIK</sequence>
<accession>A0A8H4JFL3</accession>
<feature type="compositionally biased region" description="Basic and acidic residues" evidence="2">
    <location>
        <begin position="16"/>
        <end position="29"/>
    </location>
</feature>
<evidence type="ECO:0000256" key="1">
    <source>
        <dbReference type="SAM" id="Coils"/>
    </source>
</evidence>
<evidence type="ECO:0000313" key="4">
    <source>
        <dbReference type="Proteomes" id="UP000536711"/>
    </source>
</evidence>
<name>A0A8H4JFL3_9HYPO</name>
<keyword evidence="4" id="KW-1185">Reference proteome</keyword>
<proteinExistence type="predicted"/>
<dbReference type="OrthoDB" id="5213630at2759"/>
<dbReference type="Proteomes" id="UP000536711">
    <property type="component" value="Unassembled WGS sequence"/>
</dbReference>
<keyword evidence="1" id="KW-0175">Coiled coil</keyword>
<evidence type="ECO:0000313" key="3">
    <source>
        <dbReference type="EMBL" id="KAF4419187.1"/>
    </source>
</evidence>
<feature type="coiled-coil region" evidence="1">
    <location>
        <begin position="55"/>
        <end position="89"/>
    </location>
</feature>
<dbReference type="EMBL" id="JAADJF010000386">
    <property type="protein sequence ID" value="KAF4419187.1"/>
    <property type="molecule type" value="Genomic_DNA"/>
</dbReference>
<evidence type="ECO:0000256" key="2">
    <source>
        <dbReference type="SAM" id="MobiDB-lite"/>
    </source>
</evidence>
<gene>
    <name evidence="3" type="ORF">FACUT_11542</name>
</gene>